<comment type="similarity">
    <text evidence="4">Belongs to the HflD family.</text>
</comment>
<evidence type="ECO:0000256" key="4">
    <source>
        <dbReference type="HAMAP-Rule" id="MF_00695"/>
    </source>
</evidence>
<evidence type="ECO:0000256" key="2">
    <source>
        <dbReference type="ARBA" id="ARBA00022490"/>
    </source>
</evidence>
<proteinExistence type="inferred from homology"/>
<dbReference type="GO" id="GO:0005886">
    <property type="term" value="C:plasma membrane"/>
    <property type="evidence" value="ECO:0007669"/>
    <property type="project" value="UniProtKB-SubCell"/>
</dbReference>
<name>A0A244CMU1_PSEDV</name>
<dbReference type="EMBL" id="MWPV01000005">
    <property type="protein sequence ID" value="OUL56947.1"/>
    <property type="molecule type" value="Genomic_DNA"/>
</dbReference>
<evidence type="ECO:0000256" key="3">
    <source>
        <dbReference type="ARBA" id="ARBA00023136"/>
    </source>
</evidence>
<dbReference type="RefSeq" id="WP_086745200.1">
    <property type="nucleotide sequence ID" value="NZ_MWPV01000005.1"/>
</dbReference>
<dbReference type="PANTHER" id="PTHR38100">
    <property type="entry name" value="HIGH FREQUENCY LYSOGENIZATION PROTEIN HFLD"/>
    <property type="match status" value="1"/>
</dbReference>
<evidence type="ECO:0000313" key="5">
    <source>
        <dbReference type="EMBL" id="OUL56947.1"/>
    </source>
</evidence>
<reference evidence="5 6" key="1">
    <citation type="submission" date="2017-02" db="EMBL/GenBank/DDBJ databases">
        <title>Pseudoalteromonas ulvae TC14 Genome.</title>
        <authorList>
            <person name="Molmeret M."/>
        </authorList>
    </citation>
    <scope>NUCLEOTIDE SEQUENCE [LARGE SCALE GENOMIC DNA]</scope>
    <source>
        <strain evidence="5">TC14</strain>
    </source>
</reference>
<evidence type="ECO:0000313" key="6">
    <source>
        <dbReference type="Proteomes" id="UP000194841"/>
    </source>
</evidence>
<accession>A0A244CMU1</accession>
<comment type="caution">
    <text evidence="5">The sequence shown here is derived from an EMBL/GenBank/DDBJ whole genome shotgun (WGS) entry which is preliminary data.</text>
</comment>
<dbReference type="PANTHER" id="PTHR38100:SF1">
    <property type="entry name" value="HIGH FREQUENCY LYSOGENIZATION PROTEIN HFLD"/>
    <property type="match status" value="1"/>
</dbReference>
<gene>
    <name evidence="4" type="primary">hflD</name>
    <name evidence="5" type="ORF">B1199_16410</name>
</gene>
<dbReference type="AlphaFoldDB" id="A0A244CMU1"/>
<dbReference type="InterPro" id="IPR035932">
    <property type="entry name" value="HflD-like_sf"/>
</dbReference>
<sequence>MSMQNQVMALAAMCQVAKYVQKVAQYGQLNDHDLDIMLLSLIQTDPDSPEEIYGSHGNLRDGYRLVVQQLESGSEKDIEMVKYVGGLIQLERALNAKPQNMALLGSRLDDIKRRLNHFDIHDETIIASFADIYAEVVSPLGQRIQVFGKPTLLSHKPVQNKIRALLLAGIRAAVLWRQMGGKRRHFFLAKGKIVTTAKSMY</sequence>
<dbReference type="HAMAP" id="MF_00695">
    <property type="entry name" value="HflD_protein"/>
    <property type="match status" value="1"/>
</dbReference>
<dbReference type="GO" id="GO:0005737">
    <property type="term" value="C:cytoplasm"/>
    <property type="evidence" value="ECO:0007669"/>
    <property type="project" value="UniProtKB-SubCell"/>
</dbReference>
<keyword evidence="1 4" id="KW-1003">Cell membrane</keyword>
<dbReference type="Proteomes" id="UP000194841">
    <property type="component" value="Unassembled WGS sequence"/>
</dbReference>
<organism evidence="5 6">
    <name type="scientific">Pseudoalteromonas ulvae</name>
    <dbReference type="NCBI Taxonomy" id="107327"/>
    <lineage>
        <taxon>Bacteria</taxon>
        <taxon>Pseudomonadati</taxon>
        <taxon>Pseudomonadota</taxon>
        <taxon>Gammaproteobacteria</taxon>
        <taxon>Alteromonadales</taxon>
        <taxon>Pseudoalteromonadaceae</taxon>
        <taxon>Pseudoalteromonas</taxon>
    </lineage>
</organism>
<evidence type="ECO:0000256" key="1">
    <source>
        <dbReference type="ARBA" id="ARBA00022475"/>
    </source>
</evidence>
<protein>
    <recommendedName>
        <fullName evidence="4">High frequency lysogenization protein HflD homolog</fullName>
    </recommendedName>
</protein>
<keyword evidence="6" id="KW-1185">Reference proteome</keyword>
<keyword evidence="3 4" id="KW-0472">Membrane</keyword>
<keyword evidence="2 4" id="KW-0963">Cytoplasm</keyword>
<dbReference type="InterPro" id="IPR007451">
    <property type="entry name" value="HflD"/>
</dbReference>
<dbReference type="SUPFAM" id="SSF101322">
    <property type="entry name" value="YcfC-like"/>
    <property type="match status" value="1"/>
</dbReference>
<dbReference type="NCBIfam" id="NF001246">
    <property type="entry name" value="PRK00218.1-2"/>
    <property type="match status" value="1"/>
</dbReference>
<dbReference type="OrthoDB" id="9788031at2"/>
<dbReference type="Gene3D" id="1.10.3890.10">
    <property type="entry name" value="HflD-like"/>
    <property type="match status" value="1"/>
</dbReference>
<comment type="subcellular location">
    <subcellularLocation>
        <location evidence="4">Cytoplasm</location>
    </subcellularLocation>
    <subcellularLocation>
        <location evidence="4">Cell membrane</location>
        <topology evidence="4">Peripheral membrane protein</topology>
        <orientation evidence="4">Cytoplasmic side</orientation>
    </subcellularLocation>
</comment>
<dbReference type="Pfam" id="PF04356">
    <property type="entry name" value="DUF489"/>
    <property type="match status" value="1"/>
</dbReference>